<proteinExistence type="predicted"/>
<sequence length="286" mass="32690">MNYTIDYYFDLQSIDNENVVDILKNIIDSNNISDESLDYHFEILDNETQQIIFKGGEPTNTIPYRYFEEVADYLTHRKREVEEKRNSFLDSLFKPTKPIEEVVENDTTEISEPTNHEQLLEPYPIVDTQPVPEPSIMDAQVQPLPEPSIMDAQVQPLPESSIMDTQPLPEPSIMDAQPLPEPSIMDAQVQPLPEPSIMDTQAQPLPEPSIMDTQAQQQPPMMDAQAQQQPPVMDAQSQQQPPSTMNTQLYQGGNVKSSIITVRIIIQKMKSLPFLFLKKMRYNSQK</sequence>
<reference evidence="2" key="1">
    <citation type="journal article" date="2020" name="Nature">
        <title>Giant virus diversity and host interactions through global metagenomics.</title>
        <authorList>
            <person name="Schulz F."/>
            <person name="Roux S."/>
            <person name="Paez-Espino D."/>
            <person name="Jungbluth S."/>
            <person name="Walsh D.A."/>
            <person name="Denef V.J."/>
            <person name="McMahon K.D."/>
            <person name="Konstantinidis K.T."/>
            <person name="Eloe-Fadrosh E.A."/>
            <person name="Kyrpides N.C."/>
            <person name="Woyke T."/>
        </authorList>
    </citation>
    <scope>NUCLEOTIDE SEQUENCE</scope>
    <source>
        <strain evidence="2">GVMAG-M-3300027969-2</strain>
    </source>
</reference>
<evidence type="ECO:0000313" key="2">
    <source>
        <dbReference type="EMBL" id="QHU32653.1"/>
    </source>
</evidence>
<protein>
    <submittedName>
        <fullName evidence="2">Uncharacterized protein</fullName>
    </submittedName>
</protein>
<dbReference type="AlphaFoldDB" id="A0A6C0LQD7"/>
<evidence type="ECO:0000256" key="1">
    <source>
        <dbReference type="SAM" id="MobiDB-lite"/>
    </source>
</evidence>
<feature type="compositionally biased region" description="Polar residues" evidence="1">
    <location>
        <begin position="237"/>
        <end position="250"/>
    </location>
</feature>
<feature type="region of interest" description="Disordered" evidence="1">
    <location>
        <begin position="214"/>
        <end position="250"/>
    </location>
</feature>
<organism evidence="2">
    <name type="scientific">viral metagenome</name>
    <dbReference type="NCBI Taxonomy" id="1070528"/>
    <lineage>
        <taxon>unclassified sequences</taxon>
        <taxon>metagenomes</taxon>
        <taxon>organismal metagenomes</taxon>
    </lineage>
</organism>
<feature type="compositionally biased region" description="Low complexity" evidence="1">
    <location>
        <begin position="214"/>
        <end position="236"/>
    </location>
</feature>
<name>A0A6C0LQD7_9ZZZZ</name>
<accession>A0A6C0LQD7</accession>
<dbReference type="EMBL" id="MN740540">
    <property type="protein sequence ID" value="QHU32653.1"/>
    <property type="molecule type" value="Genomic_DNA"/>
</dbReference>